<dbReference type="KEGG" id="pabo:BCY86_04735"/>
<accession>A0A1L6MX15</accession>
<comment type="function">
    <text evidence="1">In eubacteria ppGpp (guanosine 3'-diphosphate 5'-diphosphate) is a mediator of the stringent response that coordinates a variety of cellular activities in response to changes in nutritional abundance.</text>
</comment>
<dbReference type="EMBL" id="CP016908">
    <property type="protein sequence ID" value="APS00062.1"/>
    <property type="molecule type" value="Genomic_DNA"/>
</dbReference>
<dbReference type="FunFam" id="3.10.20.30:FF:000002">
    <property type="entry name" value="GTP pyrophosphokinase (RelA/SpoT)"/>
    <property type="match status" value="1"/>
</dbReference>
<dbReference type="SUPFAM" id="SSF81301">
    <property type="entry name" value="Nucleotidyltransferase"/>
    <property type="match status" value="1"/>
</dbReference>
<evidence type="ECO:0000259" key="2">
    <source>
        <dbReference type="PROSITE" id="PS51671"/>
    </source>
</evidence>
<keyword evidence="5" id="KW-0418">Kinase</keyword>
<feature type="domain" description="ACT" evidence="2">
    <location>
        <begin position="649"/>
        <end position="721"/>
    </location>
</feature>
<dbReference type="STRING" id="1882918.BCY86_04735"/>
<dbReference type="NCBIfam" id="TIGR00691">
    <property type="entry name" value="spoT_relA"/>
    <property type="match status" value="1"/>
</dbReference>
<evidence type="ECO:0000313" key="6">
    <source>
        <dbReference type="Proteomes" id="UP000185544"/>
    </source>
</evidence>
<dbReference type="Gene3D" id="3.30.70.260">
    <property type="match status" value="1"/>
</dbReference>
<dbReference type="Gene3D" id="3.10.20.30">
    <property type="match status" value="1"/>
</dbReference>
<dbReference type="PROSITE" id="PS51671">
    <property type="entry name" value="ACT"/>
    <property type="match status" value="1"/>
</dbReference>
<dbReference type="SUPFAM" id="SSF55021">
    <property type="entry name" value="ACT-like"/>
    <property type="match status" value="1"/>
</dbReference>
<dbReference type="FunFam" id="3.30.460.10:FF:000001">
    <property type="entry name" value="GTP pyrophosphokinase RelA"/>
    <property type="match status" value="1"/>
</dbReference>
<feature type="domain" description="TGS" evidence="4">
    <location>
        <begin position="387"/>
        <end position="448"/>
    </location>
</feature>
<dbReference type="GO" id="GO:0008893">
    <property type="term" value="F:guanosine-3',5'-bis(diphosphate) 3'-diphosphatase activity"/>
    <property type="evidence" value="ECO:0007669"/>
    <property type="project" value="TreeGrafter"/>
</dbReference>
<sequence length="721" mass="82523">MIGVEQIIEQVKGYQPNLDIDLIRRAYHFSHRVHQGQVRRSGEPYIVHPVGVAAMIAELKLDSGSVCAALLHDVVEDTLTTMEEIEREFNTEIASLVDGVTKLSKINFTSKQDREAENFRKMVVAMSRDIRVLLIKLCDRMDNMRTLQYMQRSAQERIARETLDIYAPLAHRLGIQSFKNELEDLAFKYLEPEIYETINTAFGKTKEDRDRYIARVCETFSTHLKTHGLKIEVSGRAKNPYSIWRKMQMRKVGFDQINDLIAFRVITENTGNCYAALGMIHAKWTPLPGRFKDHIAIPKSNMYQSLHTTVIGPGGQRIEVQIRTQEMHHIAEHGIASHWLYKDGHTGGNHQQDIQRFEWLRQLVELQKDLKDPAEFLEGLKFDLFQDEVYVFTPKGDVRVFPMGATPIDFAYGIHSEIGNHLIGAKIDGKLNSLRYKLRNGDVVEIITSPHQQPSRDWLDYVVTTRARSKIRSSLRQGERERSRKLGQGLLEKEFQKSELSFHKLLKSSNELQKLFNELKVQSINEVFIGIGYGKIDPTDIVRFFEAPANYAEGVPLSDKFREDQLSAFIRKVVKKEDGGIQLNGIDDILVRYAKCCSPLPGDEILGFITRGRGVTVHRQSCSKAFDTDPERRVEVQWGANPKINCLVHIRIIAVDQSGILAHVGRVFLDERINITEANCRTHNDEKSINIISFHCSSLEQLKRIIRAVQKIKGVLCVERI</sequence>
<dbReference type="GO" id="GO:0016301">
    <property type="term" value="F:kinase activity"/>
    <property type="evidence" value="ECO:0007669"/>
    <property type="project" value="UniProtKB-KW"/>
</dbReference>
<dbReference type="PANTHER" id="PTHR21262:SF36">
    <property type="entry name" value="BIFUNCTIONAL (P)PPGPP SYNTHASE_HYDROLASE SPOT"/>
    <property type="match status" value="1"/>
</dbReference>
<dbReference type="GO" id="GO:0042594">
    <property type="term" value="P:response to starvation"/>
    <property type="evidence" value="ECO:0007669"/>
    <property type="project" value="TreeGrafter"/>
</dbReference>
<dbReference type="OrthoDB" id="9805041at2"/>
<dbReference type="InterPro" id="IPR004095">
    <property type="entry name" value="TGS"/>
</dbReference>
<dbReference type="InterPro" id="IPR012676">
    <property type="entry name" value="TGS-like"/>
</dbReference>
<evidence type="ECO:0000259" key="3">
    <source>
        <dbReference type="PROSITE" id="PS51831"/>
    </source>
</evidence>
<dbReference type="InterPro" id="IPR045600">
    <property type="entry name" value="RelA/SpoT_AH_RIS"/>
</dbReference>
<dbReference type="CDD" id="cd04876">
    <property type="entry name" value="ACT_RelA-SpoT"/>
    <property type="match status" value="1"/>
</dbReference>
<proteinExistence type="inferred from homology"/>
<comment type="similarity">
    <text evidence="1">Belongs to the relA/spoT family.</text>
</comment>
<organism evidence="5 6">
    <name type="scientific">Pajaroellobacter abortibovis</name>
    <dbReference type="NCBI Taxonomy" id="1882918"/>
    <lineage>
        <taxon>Bacteria</taxon>
        <taxon>Pseudomonadati</taxon>
        <taxon>Myxococcota</taxon>
        <taxon>Polyangia</taxon>
        <taxon>Polyangiales</taxon>
        <taxon>Polyangiaceae</taxon>
    </lineage>
</organism>
<dbReference type="GO" id="GO:0015949">
    <property type="term" value="P:nucleobase-containing small molecule interconversion"/>
    <property type="evidence" value="ECO:0007669"/>
    <property type="project" value="UniProtKB-ARBA"/>
</dbReference>
<dbReference type="CDD" id="cd01668">
    <property type="entry name" value="TGS_RSH"/>
    <property type="match status" value="1"/>
</dbReference>
<dbReference type="Gene3D" id="3.30.460.10">
    <property type="entry name" value="Beta Polymerase, domain 2"/>
    <property type="match status" value="1"/>
</dbReference>
<keyword evidence="5" id="KW-0808">Transferase</keyword>
<dbReference type="SMART" id="SM00471">
    <property type="entry name" value="HDc"/>
    <property type="match status" value="1"/>
</dbReference>
<dbReference type="GO" id="GO:0005886">
    <property type="term" value="C:plasma membrane"/>
    <property type="evidence" value="ECO:0007669"/>
    <property type="project" value="TreeGrafter"/>
</dbReference>
<dbReference type="AlphaFoldDB" id="A0A1L6MX15"/>
<dbReference type="Pfam" id="PF04607">
    <property type="entry name" value="RelA_SpoT"/>
    <property type="match status" value="1"/>
</dbReference>
<dbReference type="PANTHER" id="PTHR21262">
    <property type="entry name" value="GUANOSINE-3',5'-BIS DIPHOSPHATE 3'-PYROPHOSPHOHYDROLASE"/>
    <property type="match status" value="1"/>
</dbReference>
<dbReference type="CDD" id="cd00077">
    <property type="entry name" value="HDc"/>
    <property type="match status" value="1"/>
</dbReference>
<keyword evidence="6" id="KW-1185">Reference proteome</keyword>
<dbReference type="InterPro" id="IPR004811">
    <property type="entry name" value="RelA/Spo_fam"/>
</dbReference>
<dbReference type="CDD" id="cd05399">
    <property type="entry name" value="NT_Rel-Spo_like"/>
    <property type="match status" value="1"/>
</dbReference>
<dbReference type="InterPro" id="IPR006674">
    <property type="entry name" value="HD_domain"/>
</dbReference>
<evidence type="ECO:0000259" key="4">
    <source>
        <dbReference type="PROSITE" id="PS51880"/>
    </source>
</evidence>
<dbReference type="InterPro" id="IPR002912">
    <property type="entry name" value="ACT_dom"/>
</dbReference>
<dbReference type="GO" id="GO:0008728">
    <property type="term" value="F:GTP diphosphokinase activity"/>
    <property type="evidence" value="ECO:0007669"/>
    <property type="project" value="TreeGrafter"/>
</dbReference>
<dbReference type="PROSITE" id="PS51880">
    <property type="entry name" value="TGS"/>
    <property type="match status" value="1"/>
</dbReference>
<dbReference type="FunFam" id="1.10.3210.10:FF:000001">
    <property type="entry name" value="GTP pyrophosphokinase RelA"/>
    <property type="match status" value="1"/>
</dbReference>
<dbReference type="GO" id="GO:0015969">
    <property type="term" value="P:guanosine tetraphosphate metabolic process"/>
    <property type="evidence" value="ECO:0007669"/>
    <property type="project" value="InterPro"/>
</dbReference>
<dbReference type="Pfam" id="PF13328">
    <property type="entry name" value="HD_4"/>
    <property type="match status" value="1"/>
</dbReference>
<protein>
    <submittedName>
        <fullName evidence="5">GTP pyrophosphokinase</fullName>
    </submittedName>
</protein>
<dbReference type="Pfam" id="PF19296">
    <property type="entry name" value="RelA_AH_RIS"/>
    <property type="match status" value="1"/>
</dbReference>
<evidence type="ECO:0000313" key="5">
    <source>
        <dbReference type="EMBL" id="APS00062.1"/>
    </source>
</evidence>
<dbReference type="Pfam" id="PF13291">
    <property type="entry name" value="ACT_4"/>
    <property type="match status" value="1"/>
</dbReference>
<dbReference type="InterPro" id="IPR045865">
    <property type="entry name" value="ACT-like_dom_sf"/>
</dbReference>
<reference evidence="5 6" key="1">
    <citation type="submission" date="2016-08" db="EMBL/GenBank/DDBJ databases">
        <title>Identification and validation of antigenic proteins from Pajaroellobacter abortibovis using de-novo genome sequence assembly and reverse vaccinology.</title>
        <authorList>
            <person name="Welly B.T."/>
            <person name="Miller M.R."/>
            <person name="Stott J.L."/>
            <person name="Blanchard M.T."/>
            <person name="Islas-Trejo A.D."/>
            <person name="O'Rourke S.M."/>
            <person name="Young A.E."/>
            <person name="Medrano J.F."/>
            <person name="Van Eenennaam A.L."/>
        </authorList>
    </citation>
    <scope>NUCLEOTIDE SEQUENCE [LARGE SCALE GENOMIC DNA]</scope>
    <source>
        <strain evidence="5 6">BTF92-0548A/99-0131</strain>
    </source>
</reference>
<dbReference type="PROSITE" id="PS51831">
    <property type="entry name" value="HD"/>
    <property type="match status" value="1"/>
</dbReference>
<gene>
    <name evidence="5" type="ORF">BCY86_04735</name>
</gene>
<dbReference type="SMART" id="SM00954">
    <property type="entry name" value="RelA_SpoT"/>
    <property type="match status" value="1"/>
</dbReference>
<dbReference type="InterPro" id="IPR003607">
    <property type="entry name" value="HD/PDEase_dom"/>
</dbReference>
<dbReference type="Gene3D" id="1.10.3210.10">
    <property type="entry name" value="Hypothetical protein af1432"/>
    <property type="match status" value="1"/>
</dbReference>
<dbReference type="Pfam" id="PF02824">
    <property type="entry name" value="TGS"/>
    <property type="match status" value="1"/>
</dbReference>
<dbReference type="InterPro" id="IPR012675">
    <property type="entry name" value="Beta-grasp_dom_sf"/>
</dbReference>
<dbReference type="RefSeq" id="WP_075276729.1">
    <property type="nucleotide sequence ID" value="NZ_CP016908.1"/>
</dbReference>
<feature type="domain" description="HD" evidence="3">
    <location>
        <begin position="45"/>
        <end position="144"/>
    </location>
</feature>
<dbReference type="SUPFAM" id="SSF81271">
    <property type="entry name" value="TGS-like"/>
    <property type="match status" value="1"/>
</dbReference>
<dbReference type="Proteomes" id="UP000185544">
    <property type="component" value="Chromosome"/>
</dbReference>
<name>A0A1L6MX15_9BACT</name>
<dbReference type="SUPFAM" id="SSF109604">
    <property type="entry name" value="HD-domain/PDEase-like"/>
    <property type="match status" value="1"/>
</dbReference>
<evidence type="ECO:0000256" key="1">
    <source>
        <dbReference type="RuleBase" id="RU003847"/>
    </source>
</evidence>
<dbReference type="InterPro" id="IPR043519">
    <property type="entry name" value="NT_sf"/>
</dbReference>
<dbReference type="InterPro" id="IPR007685">
    <property type="entry name" value="RelA_SpoT"/>
</dbReference>
<dbReference type="InterPro" id="IPR033655">
    <property type="entry name" value="TGS_RelA/SpoT"/>
</dbReference>